<feature type="transmembrane region" description="Helical" evidence="1">
    <location>
        <begin position="32"/>
        <end position="56"/>
    </location>
</feature>
<sequence>MTTALVVPTTVVAALLALAGLASTVARRRIGLLHLVLAAVLEALLVVQAVVAGVRLAGDAALPETATFLGYLAGALLLPVAGVLFARTETSRWAGTVLAVPAAAVAVMVWRLLQLWEAGGG</sequence>
<dbReference type="STRING" id="673521.SAMN05660991_03341"/>
<keyword evidence="1" id="KW-0812">Transmembrane</keyword>
<evidence type="ECO:0000313" key="2">
    <source>
        <dbReference type="EMBL" id="SEP11773.1"/>
    </source>
</evidence>
<reference evidence="3" key="1">
    <citation type="submission" date="2016-10" db="EMBL/GenBank/DDBJ databases">
        <authorList>
            <person name="Varghese N."/>
            <person name="Submissions S."/>
        </authorList>
    </citation>
    <scope>NUCLEOTIDE SEQUENCE [LARGE SCALE GENOMIC DNA]</scope>
    <source>
        <strain evidence="3">DSM 45413</strain>
    </source>
</reference>
<accession>A0A1H8V926</accession>
<dbReference type="EMBL" id="FOEE01000011">
    <property type="protein sequence ID" value="SEP11773.1"/>
    <property type="molecule type" value="Genomic_DNA"/>
</dbReference>
<evidence type="ECO:0008006" key="4">
    <source>
        <dbReference type="Google" id="ProtNLM"/>
    </source>
</evidence>
<organism evidence="2 3">
    <name type="scientific">Trujillonella endophytica</name>
    <dbReference type="NCBI Taxonomy" id="673521"/>
    <lineage>
        <taxon>Bacteria</taxon>
        <taxon>Bacillati</taxon>
        <taxon>Actinomycetota</taxon>
        <taxon>Actinomycetes</taxon>
        <taxon>Geodermatophilales</taxon>
        <taxon>Geodermatophilaceae</taxon>
        <taxon>Trujillonella</taxon>
    </lineage>
</organism>
<proteinExistence type="predicted"/>
<evidence type="ECO:0000313" key="3">
    <source>
        <dbReference type="Proteomes" id="UP000198960"/>
    </source>
</evidence>
<feature type="transmembrane region" description="Helical" evidence="1">
    <location>
        <begin position="6"/>
        <end position="25"/>
    </location>
</feature>
<protein>
    <recommendedName>
        <fullName evidence="4">Integral membrane protein</fullName>
    </recommendedName>
</protein>
<feature type="transmembrane region" description="Helical" evidence="1">
    <location>
        <begin position="93"/>
        <end position="113"/>
    </location>
</feature>
<keyword evidence="1" id="KW-1133">Transmembrane helix</keyword>
<name>A0A1H8V926_9ACTN</name>
<feature type="transmembrane region" description="Helical" evidence="1">
    <location>
        <begin position="68"/>
        <end position="86"/>
    </location>
</feature>
<dbReference type="Proteomes" id="UP000198960">
    <property type="component" value="Unassembled WGS sequence"/>
</dbReference>
<dbReference type="AlphaFoldDB" id="A0A1H8V926"/>
<evidence type="ECO:0000256" key="1">
    <source>
        <dbReference type="SAM" id="Phobius"/>
    </source>
</evidence>
<keyword evidence="1" id="KW-0472">Membrane</keyword>
<keyword evidence="3" id="KW-1185">Reference proteome</keyword>
<dbReference type="RefSeq" id="WP_091945916.1">
    <property type="nucleotide sequence ID" value="NZ_FOEE01000011.1"/>
</dbReference>
<gene>
    <name evidence="2" type="ORF">SAMN05660991_03341</name>
</gene>